<feature type="compositionally biased region" description="Basic and acidic residues" evidence="1">
    <location>
        <begin position="1"/>
        <end position="11"/>
    </location>
</feature>
<gene>
    <name evidence="2" type="ORF">LCGC14_0979470</name>
</gene>
<reference evidence="2" key="1">
    <citation type="journal article" date="2015" name="Nature">
        <title>Complex archaea that bridge the gap between prokaryotes and eukaryotes.</title>
        <authorList>
            <person name="Spang A."/>
            <person name="Saw J.H."/>
            <person name="Jorgensen S.L."/>
            <person name="Zaremba-Niedzwiedzka K."/>
            <person name="Martijn J."/>
            <person name="Lind A.E."/>
            <person name="van Eijk R."/>
            <person name="Schleper C."/>
            <person name="Guy L."/>
            <person name="Ettema T.J."/>
        </authorList>
    </citation>
    <scope>NUCLEOTIDE SEQUENCE</scope>
</reference>
<dbReference type="EMBL" id="LAZR01003650">
    <property type="protein sequence ID" value="KKN16092.1"/>
    <property type="molecule type" value="Genomic_DNA"/>
</dbReference>
<accession>A0A0F9NVG2</accession>
<sequence>MAADPHREPPSSRRRRSSSPAPAETKPAPREDPIPVWILRRAYGIPLPGDPGAEDAEVVTAWPADVLSIVGRVKRLEPGDLPPAPFLLNPWTRITNAERWLEGIRAEVDLGPNSARARTGVLREVLRYLAPLIDAKGPVFQVQA</sequence>
<protein>
    <submittedName>
        <fullName evidence="2">Uncharacterized protein</fullName>
    </submittedName>
</protein>
<dbReference type="AlphaFoldDB" id="A0A0F9NVG2"/>
<comment type="caution">
    <text evidence="2">The sequence shown here is derived from an EMBL/GenBank/DDBJ whole genome shotgun (WGS) entry which is preliminary data.</text>
</comment>
<evidence type="ECO:0000313" key="2">
    <source>
        <dbReference type="EMBL" id="KKN16092.1"/>
    </source>
</evidence>
<proteinExistence type="predicted"/>
<evidence type="ECO:0000256" key="1">
    <source>
        <dbReference type="SAM" id="MobiDB-lite"/>
    </source>
</evidence>
<name>A0A0F9NVG2_9ZZZZ</name>
<feature type="region of interest" description="Disordered" evidence="1">
    <location>
        <begin position="1"/>
        <end position="33"/>
    </location>
</feature>
<organism evidence="2">
    <name type="scientific">marine sediment metagenome</name>
    <dbReference type="NCBI Taxonomy" id="412755"/>
    <lineage>
        <taxon>unclassified sequences</taxon>
        <taxon>metagenomes</taxon>
        <taxon>ecological metagenomes</taxon>
    </lineage>
</organism>